<comment type="caution">
    <text evidence="12">The sequence shown here is derived from an EMBL/GenBank/DDBJ whole genome shotgun (WGS) entry which is preliminary data.</text>
</comment>
<dbReference type="PRINTS" id="PR00134">
    <property type="entry name" value="GLHYDRLASE10"/>
</dbReference>
<evidence type="ECO:0000313" key="13">
    <source>
        <dbReference type="Proteomes" id="UP000036923"/>
    </source>
</evidence>
<keyword evidence="5 8" id="KW-0326">Glycosidase</keyword>
<keyword evidence="2" id="KW-0677">Repeat</keyword>
<comment type="catalytic activity">
    <reaction evidence="8">
        <text>Endohydrolysis of (1-&gt;4)-beta-D-xylosidic linkages in xylans.</text>
        <dbReference type="EC" id="3.2.1.8"/>
    </reaction>
</comment>
<evidence type="ECO:0000256" key="5">
    <source>
        <dbReference type="ARBA" id="ARBA00023295"/>
    </source>
</evidence>
<feature type="domain" description="GH10" evidence="11">
    <location>
        <begin position="731"/>
        <end position="1077"/>
    </location>
</feature>
<evidence type="ECO:0000256" key="7">
    <source>
        <dbReference type="PROSITE-ProRule" id="PRU10061"/>
    </source>
</evidence>
<keyword evidence="13" id="KW-1185">Reference proteome</keyword>
<dbReference type="InterPro" id="IPR001119">
    <property type="entry name" value="SLH_dom"/>
</dbReference>
<dbReference type="PATRIC" id="fig|398512.5.peg.3214"/>
<evidence type="ECO:0000256" key="1">
    <source>
        <dbReference type="ARBA" id="ARBA00007495"/>
    </source>
</evidence>
<feature type="domain" description="SLH" evidence="10">
    <location>
        <begin position="1596"/>
        <end position="1661"/>
    </location>
</feature>
<keyword evidence="9" id="KW-0732">Signal</keyword>
<dbReference type="Pfam" id="PF00331">
    <property type="entry name" value="Glyco_hydro_10"/>
    <property type="match status" value="2"/>
</dbReference>
<feature type="domain" description="GH10" evidence="11">
    <location>
        <begin position="378"/>
        <end position="716"/>
    </location>
</feature>
<gene>
    <name evidence="12" type="ORF">Bccel_3064</name>
</gene>
<accession>A0A0L6JPT6</accession>
<evidence type="ECO:0000256" key="6">
    <source>
        <dbReference type="ARBA" id="ARBA00023326"/>
    </source>
</evidence>
<protein>
    <recommendedName>
        <fullName evidence="8">Beta-xylanase</fullName>
        <ecNumber evidence="8">3.2.1.8</ecNumber>
    </recommendedName>
</protein>
<dbReference type="SUPFAM" id="SSF49785">
    <property type="entry name" value="Galactose-binding domain-like"/>
    <property type="match status" value="1"/>
</dbReference>
<feature type="active site" description="Nucleophile" evidence="7">
    <location>
        <position position="632"/>
    </location>
</feature>
<dbReference type="InterPro" id="IPR001000">
    <property type="entry name" value="GH10_dom"/>
</dbReference>
<evidence type="ECO:0000256" key="8">
    <source>
        <dbReference type="RuleBase" id="RU361174"/>
    </source>
</evidence>
<feature type="domain" description="SLH" evidence="10">
    <location>
        <begin position="1482"/>
        <end position="1545"/>
    </location>
</feature>
<evidence type="ECO:0000259" key="11">
    <source>
        <dbReference type="PROSITE" id="PS51760"/>
    </source>
</evidence>
<feature type="chain" id="PRO_5039212891" description="Beta-xylanase" evidence="9">
    <location>
        <begin position="26"/>
        <end position="1661"/>
    </location>
</feature>
<dbReference type="eggNOG" id="COG2755">
    <property type="taxonomic scope" value="Bacteria"/>
</dbReference>
<dbReference type="GO" id="GO:0031176">
    <property type="term" value="F:endo-1,4-beta-xylanase activity"/>
    <property type="evidence" value="ECO:0007669"/>
    <property type="project" value="UniProtKB-EC"/>
</dbReference>
<dbReference type="GO" id="GO:0045493">
    <property type="term" value="P:xylan catabolic process"/>
    <property type="evidence" value="ECO:0007669"/>
    <property type="project" value="UniProtKB-KW"/>
</dbReference>
<dbReference type="InterPro" id="IPR044846">
    <property type="entry name" value="GH10"/>
</dbReference>
<proteinExistence type="inferred from homology"/>
<keyword evidence="12" id="KW-0858">Xylan degradation</keyword>
<comment type="similarity">
    <text evidence="1 8">Belongs to the glycosyl hydrolase 10 (cellulase F) family.</text>
</comment>
<dbReference type="Gene3D" id="3.20.20.80">
    <property type="entry name" value="Glycosidases"/>
    <property type="match status" value="2"/>
</dbReference>
<name>A0A0L6JPT6_9FIRM</name>
<dbReference type="SMART" id="SM00633">
    <property type="entry name" value="Glyco_10"/>
    <property type="match status" value="2"/>
</dbReference>
<dbReference type="InterPro" id="IPR017853">
    <property type="entry name" value="GH"/>
</dbReference>
<dbReference type="PANTHER" id="PTHR31490:SF90">
    <property type="entry name" value="ENDO-1,4-BETA-XYLANASE A"/>
    <property type="match status" value="1"/>
</dbReference>
<keyword evidence="4 8" id="KW-0119">Carbohydrate metabolism</keyword>
<dbReference type="eggNOG" id="COG3693">
    <property type="taxonomic scope" value="Bacteria"/>
</dbReference>
<dbReference type="InterPro" id="IPR008979">
    <property type="entry name" value="Galactose-bd-like_sf"/>
</dbReference>
<keyword evidence="3 8" id="KW-0378">Hydrolase</keyword>
<evidence type="ECO:0000313" key="12">
    <source>
        <dbReference type="EMBL" id="KNY27793.1"/>
    </source>
</evidence>
<dbReference type="Proteomes" id="UP000036923">
    <property type="component" value="Unassembled WGS sequence"/>
</dbReference>
<organism evidence="12 13">
    <name type="scientific">Pseudobacteroides cellulosolvens ATCC 35603 = DSM 2933</name>
    <dbReference type="NCBI Taxonomy" id="398512"/>
    <lineage>
        <taxon>Bacteria</taxon>
        <taxon>Bacillati</taxon>
        <taxon>Bacillota</taxon>
        <taxon>Clostridia</taxon>
        <taxon>Eubacteriales</taxon>
        <taxon>Oscillospiraceae</taxon>
        <taxon>Pseudobacteroides</taxon>
    </lineage>
</organism>
<evidence type="ECO:0000259" key="10">
    <source>
        <dbReference type="PROSITE" id="PS51272"/>
    </source>
</evidence>
<evidence type="ECO:0000256" key="9">
    <source>
        <dbReference type="SAM" id="SignalP"/>
    </source>
</evidence>
<dbReference type="eggNOG" id="COG3292">
    <property type="taxonomic scope" value="Bacteria"/>
</dbReference>
<dbReference type="EC" id="3.2.1.8" evidence="8"/>
<dbReference type="Pfam" id="PF00395">
    <property type="entry name" value="SLH"/>
    <property type="match status" value="1"/>
</dbReference>
<dbReference type="PROSITE" id="PS51760">
    <property type="entry name" value="GH10_2"/>
    <property type="match status" value="2"/>
</dbReference>
<sequence>MKKRVLSLLLSVLMVVQFLPSSLSSADALTTSVYSMASDNEIQGKAVGDTLEGTTWLQKAGSPTLTIVDNGSGKGISVTGRTQDWHCTDLKNLTTLPDGFDYTITVTGHTYAGAKMKLAQTASPYGTHVSQDVVGDGAFSLEKTFTYAQLQADKTIRIQSEGTTGDFTIDSILITKTAVSGVVTPTPTPSSDGATIDDINITFNNADNALWSKAFGVSKTTNAAVQWVSDFGNGDTYALKGTHLAASSDYVGANNAIQLTFDKPLAKNAIYTVSYSVYVPAAGNEGKETLVGPGIVLSGDYAGAAGVTKFPTSPGTIDIGTWKEVNVTTPASGLNDTLKSIDFRFVVNDAKKHPDVWYIDNISIKQELISVENIEPDFKEYPALKDVYKDYFMIGTTSSNSKMTGNKLDIIKYHFNAFTPENEMKPSSVQNVKGTFTYDALDQQLDKVPGLNLIGHTLAWHSQSPGWMWGTPDALPVDEAKANMDAHIESVLGRYGAGLYSIDVVNEAFADDKNNADWKLNLRDNDGWYKALGWEWVEDAFLKAAKIVDANKWNCKLYYNDYNLDYADKATSVYNMVKDINERYAGKRPNGKPLIEGIGMQAHYNQNTNPANVEKSINLFSTLPGVAISVTELDISYSNSGNLTDQQTLNQAGKYAQLFDIYKKNAAGPANRGKGRIERVTFWGTNDGDSWRAASFPLLFDKNLCAKEAFKAVLDPAKYLSNAILPTGQTYEKYPALKDVYKDYFTMGIFGSGEINALVHNFAAYAPGNEMKPDSTQKEKGIFTYNNTDEAFNNLRKNNPEMLFYGHTLAWHSQSPTWMWDAPPAKFGQPGTFDRATALANLNDHIENVLGNFGGRLEGIDVVNEAVGTADPKDWKASLAKGEGWYKALGWEWVELAFLKAAKVVDSHPEWDCKLIYNDFGLDSSNKAHVVYEMVKDINERYKGVRPNGKSLIEVIGMQAHYNLTTNASDVENSIKLFATLPGVKVNITEMDIGCPPGSTITTENENNQAMKFAELFRIYKKYSAGPANKTNNPKVINRVSICGVRDAISGWRAGEFALLFDSKGYAKQALVAVLDPEAFLATHDYIEKDKEPELEPVDGIYVYDMGKGDPWTGANIILGNDASKWPWSTTDTDGKVAFTPEKDVKYRLTFNYTAKGTTAIRVRWIKDNSNGSYTDADGAVVNDHKYSADQVATTIPAYFNSGMVNMGSYTLTTEIKLDGSQSANGLIGNIAIRGGGGNSAYSINWIKVEKIGTDSEADKLLVSWPKVTKHKITVTAGTGGSITPSGEIELASGASQTFRIEANSNYLIADVLVDGVSVGAVSTYTFNGVTKDHTISAAFKYVSTSSGYTPTSSGYVPTSSEKAQPVIDNPIKDVPAANTTTSPIKDTVVATPKEALDKAEKAFKQNPGIVKASNPITLGALPKTNKGLTPVTIPIPAGTKFTAIVSPNADGSFTSVPTYTDKSGTVYVLVNEAKTLIPVTINTVYKDVPENHWSSEFVRTASKLGIVFGNGDSTFKPDATVTNQQTVTMLMRTVGFNAEYNKVLSTAAAKGIKSASGLNNNGFTSRAVTAVLIKDILAALNVNVSLTEEEKARILAPFKDLKGLTKDETLSIAVAVKYGILVGTSVGKDYSTMRPEMSLTRAQMATISIRLVNFITKLSN</sequence>
<dbReference type="EMBL" id="LGTC01000001">
    <property type="protein sequence ID" value="KNY27793.1"/>
    <property type="molecule type" value="Genomic_DNA"/>
</dbReference>
<dbReference type="InterPro" id="IPR031158">
    <property type="entry name" value="GH10_AS"/>
</dbReference>
<dbReference type="PROSITE" id="PS00591">
    <property type="entry name" value="GH10_1"/>
    <property type="match status" value="1"/>
</dbReference>
<dbReference type="SUPFAM" id="SSF51445">
    <property type="entry name" value="(Trans)glycosidases"/>
    <property type="match status" value="2"/>
</dbReference>
<evidence type="ECO:0000256" key="2">
    <source>
        <dbReference type="ARBA" id="ARBA00022737"/>
    </source>
</evidence>
<evidence type="ECO:0000256" key="4">
    <source>
        <dbReference type="ARBA" id="ARBA00023277"/>
    </source>
</evidence>
<dbReference type="RefSeq" id="WP_036941932.1">
    <property type="nucleotide sequence ID" value="NZ_JQKC01000017.1"/>
</dbReference>
<reference evidence="13" key="1">
    <citation type="submission" date="2015-07" db="EMBL/GenBank/DDBJ databases">
        <title>Near-Complete Genome Sequence of the Cellulolytic Bacterium Bacteroides (Pseudobacteroides) cellulosolvens ATCC 35603.</title>
        <authorList>
            <person name="Dassa B."/>
            <person name="Utturkar S.M."/>
            <person name="Klingeman D.M."/>
            <person name="Hurt R.A."/>
            <person name="Keller M."/>
            <person name="Xu J."/>
            <person name="Reddy Y.H.K."/>
            <person name="Borovok I."/>
            <person name="Grinberg I.R."/>
            <person name="Lamed R."/>
            <person name="Zhivin O."/>
            <person name="Bayer E.A."/>
            <person name="Brown S.D."/>
        </authorList>
    </citation>
    <scope>NUCLEOTIDE SEQUENCE [LARGE SCALE GENOMIC DNA]</scope>
    <source>
        <strain evidence="13">DSM 2933</strain>
    </source>
</reference>
<keyword evidence="6 8" id="KW-0624">Polysaccharide degradation</keyword>
<dbReference type="STRING" id="398512.Bccel_3064"/>
<dbReference type="OrthoDB" id="107551at2"/>
<feature type="signal peptide" evidence="9">
    <location>
        <begin position="1"/>
        <end position="25"/>
    </location>
</feature>
<evidence type="ECO:0000256" key="3">
    <source>
        <dbReference type="ARBA" id="ARBA00022801"/>
    </source>
</evidence>
<dbReference type="PANTHER" id="PTHR31490">
    <property type="entry name" value="GLYCOSYL HYDROLASE"/>
    <property type="match status" value="1"/>
</dbReference>
<dbReference type="PROSITE" id="PS51272">
    <property type="entry name" value="SLH"/>
    <property type="match status" value="2"/>
</dbReference>